<dbReference type="InterPro" id="IPR005886">
    <property type="entry name" value="UDP_G4E"/>
</dbReference>
<dbReference type="Gene3D" id="3.90.25.10">
    <property type="entry name" value="UDP-galactose 4-epimerase, domain 1"/>
    <property type="match status" value="1"/>
</dbReference>
<dbReference type="AlphaFoldDB" id="A0A3M7EZK4"/>
<dbReference type="GO" id="GO:0006012">
    <property type="term" value="P:galactose metabolic process"/>
    <property type="evidence" value="ECO:0007669"/>
    <property type="project" value="InterPro"/>
</dbReference>
<feature type="compositionally biased region" description="Basic and acidic residues" evidence="7">
    <location>
        <begin position="940"/>
        <end position="954"/>
    </location>
</feature>
<dbReference type="NCBIfam" id="NF007956">
    <property type="entry name" value="PRK10675.1"/>
    <property type="match status" value="1"/>
</dbReference>
<comment type="similarity">
    <text evidence="2">Belongs to the major facilitator superfamily. Sugar transporter (TC 2.A.1.1) family.</text>
</comment>
<keyword evidence="6 8" id="KW-0472">Membrane</keyword>
<keyword evidence="3" id="KW-0813">Transport</keyword>
<accession>A0A3M7EZK4</accession>
<dbReference type="GO" id="GO:0009381">
    <property type="term" value="F:excinuclease ABC activity"/>
    <property type="evidence" value="ECO:0007669"/>
    <property type="project" value="InterPro"/>
</dbReference>
<evidence type="ECO:0000256" key="7">
    <source>
        <dbReference type="SAM" id="MobiDB-lite"/>
    </source>
</evidence>
<dbReference type="Proteomes" id="UP000268823">
    <property type="component" value="Unassembled WGS sequence"/>
</dbReference>
<evidence type="ECO:0008006" key="13">
    <source>
        <dbReference type="Google" id="ProtNLM"/>
    </source>
</evidence>
<feature type="transmembrane region" description="Helical" evidence="8">
    <location>
        <begin position="165"/>
        <end position="183"/>
    </location>
</feature>
<dbReference type="InterPro" id="IPR036291">
    <property type="entry name" value="NAD(P)-bd_dom_sf"/>
</dbReference>
<dbReference type="PROSITE" id="PS50850">
    <property type="entry name" value="MFS"/>
    <property type="match status" value="1"/>
</dbReference>
<dbReference type="PANTHER" id="PTHR48022:SF48">
    <property type="entry name" value="SUGAR TRANSPORTER, PUTATIVE (AFU_ORTHOLOGUE AFUA_3G06730)-RELATED"/>
    <property type="match status" value="1"/>
</dbReference>
<evidence type="ECO:0000256" key="8">
    <source>
        <dbReference type="SAM" id="Phobius"/>
    </source>
</evidence>
<feature type="transmembrane region" description="Helical" evidence="8">
    <location>
        <begin position="132"/>
        <end position="153"/>
    </location>
</feature>
<dbReference type="Gene3D" id="1.20.1250.20">
    <property type="entry name" value="MFS general substrate transporter like domains"/>
    <property type="match status" value="2"/>
</dbReference>
<dbReference type="InterPro" id="IPR005828">
    <property type="entry name" value="MFS_sugar_transport-like"/>
</dbReference>
<evidence type="ECO:0000256" key="5">
    <source>
        <dbReference type="ARBA" id="ARBA00022989"/>
    </source>
</evidence>
<gene>
    <name evidence="11" type="ORF">D0861_08064</name>
</gene>
<dbReference type="NCBIfam" id="TIGR00879">
    <property type="entry name" value="SP"/>
    <property type="match status" value="1"/>
</dbReference>
<feature type="transmembrane region" description="Helical" evidence="8">
    <location>
        <begin position="501"/>
        <end position="519"/>
    </location>
</feature>
<dbReference type="InterPro" id="IPR020846">
    <property type="entry name" value="MFS_dom"/>
</dbReference>
<evidence type="ECO:0000256" key="4">
    <source>
        <dbReference type="ARBA" id="ARBA00022692"/>
    </source>
</evidence>
<reference evidence="11 12" key="1">
    <citation type="journal article" date="2018" name="BMC Genomics">
        <title>Genomic evidence for intraspecific hybridization in a clonal and extremely halotolerant yeast.</title>
        <authorList>
            <person name="Gostincar C."/>
            <person name="Stajich J.E."/>
            <person name="Zupancic J."/>
            <person name="Zalar P."/>
            <person name="Gunde-Cimerman N."/>
        </authorList>
    </citation>
    <scope>NUCLEOTIDE SEQUENCE [LARGE SCALE GENOMIC DNA]</scope>
    <source>
        <strain evidence="11 12">EXF-2788</strain>
    </source>
</reference>
<dbReference type="CDD" id="cd05247">
    <property type="entry name" value="UDP_G4E_1_SDR_e"/>
    <property type="match status" value="1"/>
</dbReference>
<feature type="transmembrane region" description="Helical" evidence="8">
    <location>
        <begin position="31"/>
        <end position="49"/>
    </location>
</feature>
<feature type="transmembrane region" description="Helical" evidence="8">
    <location>
        <begin position="332"/>
        <end position="354"/>
    </location>
</feature>
<feature type="transmembrane region" description="Helical" evidence="8">
    <location>
        <begin position="234"/>
        <end position="251"/>
    </location>
</feature>
<dbReference type="EMBL" id="QWIR01000230">
    <property type="protein sequence ID" value="RMY82039.1"/>
    <property type="molecule type" value="Genomic_DNA"/>
</dbReference>
<dbReference type="CDD" id="cd17356">
    <property type="entry name" value="MFS_HXT"/>
    <property type="match status" value="1"/>
</dbReference>
<feature type="transmembrane region" description="Helical" evidence="8">
    <location>
        <begin position="433"/>
        <end position="458"/>
    </location>
</feature>
<dbReference type="PROSITE" id="PS00216">
    <property type="entry name" value="SUGAR_TRANSPORT_1"/>
    <property type="match status" value="1"/>
</dbReference>
<dbReference type="PANTHER" id="PTHR48022">
    <property type="entry name" value="PLASTIDIC GLUCOSE TRANSPORTER 4"/>
    <property type="match status" value="1"/>
</dbReference>
<dbReference type="Pfam" id="PF01370">
    <property type="entry name" value="Epimerase"/>
    <property type="match status" value="1"/>
</dbReference>
<feature type="transmembrane region" description="Helical" evidence="8">
    <location>
        <begin position="398"/>
        <end position="421"/>
    </location>
</feature>
<feature type="transmembrane region" description="Helical" evidence="8">
    <location>
        <begin position="78"/>
        <end position="96"/>
    </location>
</feature>
<evidence type="ECO:0000256" key="2">
    <source>
        <dbReference type="ARBA" id="ARBA00010992"/>
    </source>
</evidence>
<evidence type="ECO:0000313" key="11">
    <source>
        <dbReference type="EMBL" id="RMY82039.1"/>
    </source>
</evidence>
<dbReference type="Pfam" id="PF00083">
    <property type="entry name" value="Sugar_tr"/>
    <property type="match status" value="1"/>
</dbReference>
<dbReference type="PROSITE" id="PS00217">
    <property type="entry name" value="SUGAR_TRANSPORT_2"/>
    <property type="match status" value="1"/>
</dbReference>
<sequence length="954" mass="104064">MSETIEKADSPTVLHSGGTSKNVARLIQENPYVAGVAIFASLGGFLFGYDQGCISGVVTMESFGATFPRIYSDAGFKGWFVSTLLLAAWFGSLINGPIADRWGRKSSMMVAVVVFVIGSALQGGAVDVPMMFAGRAIAGIAVGALTMVVPMYMSEIAMPEIRGTLVVTQQLSVTLGILVSYWLEYGTHFIGGSRCAPDVPYTGGTEQSPAFDPYHDVPSGGCTAQSEASWRFPLAVQALPAILLGIGMIFFPETPRFLLMAGKEERAIRSLSKLRRLDPEHPLLREEFLGYKAEVLFQKSSVEARYPGKSGLSLAAAQYIALVSTWADFRRLAIGCTIMFFQQFMGCNAIIYYAPTIFGQLGLSGNTTSLLATGVYGIVNTLSTLPALFLIDKIGRRPLLMSGAIGTMLSLIVVAGIIGGYGGSLAQHKSAGYAAMAFIYIYDVNFSYSFAPIGWVLPSEIFNLGNRSKAMSITTSATWMCNFVIGLVTPDMLESISYGTYIFFAAFCLLAFFFALFIVPETRNKSLEDMDAVFGDNSAHEEKMRLYQIAAELHGDGDAVAVAITRQLYSTQEETVPMSINMAASKTVLVTGGTGYIGSFTALALLEADYKVIIVDNLYNSSQAVLNRIELICGKRPEYHNCDITDEKSLDAVFDKYPDIDNVIHFAALKAVGESGEIPLEYYRVNVGGTLALLRSMQRHNVTNIVFSSSATVYGDATRFPNMIPIPEECPLGPTNPYGNTKFSVETMITDHVRAERYKAKKEGKDEKAFNGALLRYFNPAGSHPSGIMGEDPQGVPYNLLPLLAQVAVGKREKLLVFGDDYASKDGTAIRDYIHILDLARGHTVALDHLREHNPGVRAWNLGTGKGSTVFEMINAFSKAVGRDLPYEVVGRRQGDVLDLTANPTRANTELGWKAQRTLEDACEDLWRWTENNPQGYRQDPPKDFVEKVKASRK</sequence>
<dbReference type="VEuPathDB" id="FungiDB:BTJ68_06249"/>
<dbReference type="OrthoDB" id="9402762at2759"/>
<dbReference type="InterPro" id="IPR050360">
    <property type="entry name" value="MFS_Sugar_Transporters"/>
</dbReference>
<comment type="caution">
    <text evidence="11">The sequence shown here is derived from an EMBL/GenBank/DDBJ whole genome shotgun (WGS) entry which is preliminary data.</text>
</comment>
<proteinExistence type="inferred from homology"/>
<dbReference type="VEuPathDB" id="FungiDB:BTJ68_02355"/>
<keyword evidence="5 8" id="KW-1133">Transmembrane helix</keyword>
<dbReference type="InterPro" id="IPR036259">
    <property type="entry name" value="MFS_trans_sf"/>
</dbReference>
<keyword evidence="4 8" id="KW-0812">Transmembrane</keyword>
<dbReference type="PROSITE" id="PS50165">
    <property type="entry name" value="UVRC"/>
    <property type="match status" value="1"/>
</dbReference>
<feature type="domain" description="UvrC family homology region profile" evidence="9">
    <location>
        <begin position="533"/>
        <end position="599"/>
    </location>
</feature>
<feature type="region of interest" description="Disordered" evidence="7">
    <location>
        <begin position="933"/>
        <end position="954"/>
    </location>
</feature>
<feature type="transmembrane region" description="Helical" evidence="8">
    <location>
        <begin position="470"/>
        <end position="489"/>
    </location>
</feature>
<dbReference type="SUPFAM" id="SSF103473">
    <property type="entry name" value="MFS general substrate transporter"/>
    <property type="match status" value="1"/>
</dbReference>
<evidence type="ECO:0000259" key="9">
    <source>
        <dbReference type="PROSITE" id="PS50165"/>
    </source>
</evidence>
<organism evidence="11 12">
    <name type="scientific">Hortaea werneckii</name>
    <name type="common">Black yeast</name>
    <name type="synonym">Cladosporium werneckii</name>
    <dbReference type="NCBI Taxonomy" id="91943"/>
    <lineage>
        <taxon>Eukaryota</taxon>
        <taxon>Fungi</taxon>
        <taxon>Dikarya</taxon>
        <taxon>Ascomycota</taxon>
        <taxon>Pezizomycotina</taxon>
        <taxon>Dothideomycetes</taxon>
        <taxon>Dothideomycetidae</taxon>
        <taxon>Mycosphaerellales</taxon>
        <taxon>Teratosphaeriaceae</taxon>
        <taxon>Hortaea</taxon>
    </lineage>
</organism>
<feature type="transmembrane region" description="Helical" evidence="8">
    <location>
        <begin position="374"/>
        <end position="391"/>
    </location>
</feature>
<evidence type="ECO:0000313" key="12">
    <source>
        <dbReference type="Proteomes" id="UP000268823"/>
    </source>
</evidence>
<feature type="domain" description="Major facilitator superfamily (MFS) profile" evidence="10">
    <location>
        <begin position="36"/>
        <end position="523"/>
    </location>
</feature>
<dbReference type="Gene3D" id="3.40.50.720">
    <property type="entry name" value="NAD(P)-binding Rossmann-like Domain"/>
    <property type="match status" value="1"/>
</dbReference>
<dbReference type="PRINTS" id="PR00171">
    <property type="entry name" value="SUGRTRNSPORT"/>
</dbReference>
<dbReference type="FunFam" id="1.20.1250.20:FF:000388">
    <property type="entry name" value="MFS sugar transporter, putative"/>
    <property type="match status" value="1"/>
</dbReference>
<evidence type="ECO:0000256" key="3">
    <source>
        <dbReference type="ARBA" id="ARBA00022448"/>
    </source>
</evidence>
<dbReference type="GO" id="GO:0003978">
    <property type="term" value="F:UDP-glucose 4-epimerase activity"/>
    <property type="evidence" value="ECO:0007669"/>
    <property type="project" value="InterPro"/>
</dbReference>
<name>A0A3M7EZK4_HORWE</name>
<comment type="subcellular location">
    <subcellularLocation>
        <location evidence="1">Membrane</location>
        <topology evidence="1">Multi-pass membrane protein</topology>
    </subcellularLocation>
</comment>
<dbReference type="NCBIfam" id="TIGR01179">
    <property type="entry name" value="galE"/>
    <property type="match status" value="1"/>
</dbReference>
<dbReference type="SUPFAM" id="SSF51735">
    <property type="entry name" value="NAD(P)-binding Rossmann-fold domains"/>
    <property type="match status" value="1"/>
</dbReference>
<evidence type="ECO:0000256" key="6">
    <source>
        <dbReference type="ARBA" id="ARBA00023136"/>
    </source>
</evidence>
<dbReference type="InterPro" id="IPR001509">
    <property type="entry name" value="Epimerase_deHydtase"/>
</dbReference>
<dbReference type="FunFam" id="1.20.1250.20:FF:000451">
    <property type="entry name" value="MFS sugar transporter, putative"/>
    <property type="match status" value="1"/>
</dbReference>
<feature type="transmembrane region" description="Helical" evidence="8">
    <location>
        <begin position="108"/>
        <end position="126"/>
    </location>
</feature>
<dbReference type="InterPro" id="IPR003663">
    <property type="entry name" value="Sugar/inositol_transpt"/>
</dbReference>
<dbReference type="InterPro" id="IPR001162">
    <property type="entry name" value="UvrC_RNase_H_dom"/>
</dbReference>
<evidence type="ECO:0000259" key="10">
    <source>
        <dbReference type="PROSITE" id="PS50850"/>
    </source>
</evidence>
<evidence type="ECO:0000256" key="1">
    <source>
        <dbReference type="ARBA" id="ARBA00004141"/>
    </source>
</evidence>
<dbReference type="InterPro" id="IPR005829">
    <property type="entry name" value="Sugar_transporter_CS"/>
</dbReference>
<dbReference type="GO" id="GO:0016020">
    <property type="term" value="C:membrane"/>
    <property type="evidence" value="ECO:0007669"/>
    <property type="project" value="UniProtKB-SubCell"/>
</dbReference>
<protein>
    <recommendedName>
        <fullName evidence="13">Major facilitator superfamily (MFS) profile domain-containing protein</fullName>
    </recommendedName>
</protein>
<dbReference type="GO" id="GO:0005351">
    <property type="term" value="F:carbohydrate:proton symporter activity"/>
    <property type="evidence" value="ECO:0007669"/>
    <property type="project" value="TreeGrafter"/>
</dbReference>